<dbReference type="AlphaFoldDB" id="I3EEW7"/>
<protein>
    <recommendedName>
        <fullName evidence="2">protein-tyrosine-phosphatase</fullName>
        <ecNumber evidence="2">3.1.3.48</ecNumber>
    </recommendedName>
</protein>
<dbReference type="GO" id="GO:0005737">
    <property type="term" value="C:cytoplasm"/>
    <property type="evidence" value="ECO:0007669"/>
    <property type="project" value="TreeGrafter"/>
</dbReference>
<dbReference type="InterPro" id="IPR000751">
    <property type="entry name" value="MPI_Phosphatase"/>
</dbReference>
<evidence type="ECO:0000256" key="1">
    <source>
        <dbReference type="ARBA" id="ARBA00011065"/>
    </source>
</evidence>
<reference evidence="9" key="1">
    <citation type="submission" date="2011-01" db="EMBL/GenBank/DDBJ databases">
        <title>The Genome Sequence of Nematocida parisii strain ERTm3.</title>
        <authorList>
            <consortium name="The Broad Institute Genome Sequencing Platform"/>
            <consortium name="The Broad Institute Genome Sequencing Center for Infectious Disease"/>
            <person name="Cuomo C."/>
            <person name="Troemel E."/>
            <person name="Young S.K."/>
            <person name="Zeng Q."/>
            <person name="Gargeya S."/>
            <person name="Fitzgerald M."/>
            <person name="Haas B."/>
            <person name="Abouelleil A."/>
            <person name="Alvarado L."/>
            <person name="Arachchi H.M."/>
            <person name="Berlin A."/>
            <person name="Chapman S.B."/>
            <person name="Gearin G."/>
            <person name="Goldberg J."/>
            <person name="Griggs A."/>
            <person name="Gujja S."/>
            <person name="Hansen M."/>
            <person name="Heiman D."/>
            <person name="Howarth C."/>
            <person name="Larimer J."/>
            <person name="Lui A."/>
            <person name="MacDonald P.J.P."/>
            <person name="McCowen C."/>
            <person name="Montmayeur A."/>
            <person name="Murphy C."/>
            <person name="Neiman D."/>
            <person name="Pearson M."/>
            <person name="Priest M."/>
            <person name="Roberts A."/>
            <person name="Saif S."/>
            <person name="Shea T."/>
            <person name="Sisk P."/>
            <person name="Stolte C."/>
            <person name="Sykes S."/>
            <person name="Wortman J."/>
            <person name="Nusbaum C."/>
            <person name="Birren B."/>
        </authorList>
    </citation>
    <scope>NUCLEOTIDE SEQUENCE</scope>
    <source>
        <strain evidence="9">ERTm3</strain>
    </source>
</reference>
<dbReference type="Proteomes" id="UP000002872">
    <property type="component" value="Unassembled WGS sequence"/>
</dbReference>
<dbReference type="STRING" id="935791.I3EEW7"/>
<dbReference type="VEuPathDB" id="MicrosporidiaDB:NEQG_01836"/>
<evidence type="ECO:0000256" key="6">
    <source>
        <dbReference type="ARBA" id="ARBA00023306"/>
    </source>
</evidence>
<dbReference type="EMBL" id="GL870880">
    <property type="protein sequence ID" value="EIJ87764.1"/>
    <property type="molecule type" value="Genomic_DNA"/>
</dbReference>
<evidence type="ECO:0000313" key="10">
    <source>
        <dbReference type="Proteomes" id="UP000002872"/>
    </source>
</evidence>
<dbReference type="Pfam" id="PF00581">
    <property type="entry name" value="Rhodanese"/>
    <property type="match status" value="1"/>
</dbReference>
<dbReference type="OrthoDB" id="26523at2759"/>
<dbReference type="SMART" id="SM00450">
    <property type="entry name" value="RHOD"/>
    <property type="match status" value="1"/>
</dbReference>
<dbReference type="GO" id="GO:0000086">
    <property type="term" value="P:G2/M transition of mitotic cell cycle"/>
    <property type="evidence" value="ECO:0007669"/>
    <property type="project" value="TreeGrafter"/>
</dbReference>
<sequence length="315" mass="35659">MSTLESELDIILDDREIEEIGKTFVQGRCLSPKDLSSSGDYEGIFACELKNTSEEVPASFEEIFNTEVCILPAETKKGSLKFGTSQKKRRTKERPSHAPTQSPCKSSFSDKKRRSLIFQEVDTNTSRAAKKLVRLQRSKTDQNNQHWSRRTLINKSETHTGANSSPHANSEINAYTYALPAMGTGPSDSILRVSTETVATMIHTPGVVIIDCRFEYEYLGGHIKTALNITTQKEMANFFNDMVESKQNSSLIIILYCEYSSVRAPRLAISLRNEDRLTSTYPYLRFPNVYVMNGGYRDFYRSHSEHCVPCSYIPM</sequence>
<dbReference type="InterPro" id="IPR036873">
    <property type="entry name" value="Rhodanese-like_dom_sf"/>
</dbReference>
<dbReference type="InParanoid" id="I3EEW7"/>
<dbReference type="PRINTS" id="PR00716">
    <property type="entry name" value="MPIPHPHTASE"/>
</dbReference>
<dbReference type="PANTHER" id="PTHR10828">
    <property type="entry name" value="M-PHASE INDUCER PHOSPHATASE DUAL SPECIFICITY PHOSPHATASE CDC25"/>
    <property type="match status" value="1"/>
</dbReference>
<keyword evidence="3" id="KW-0132">Cell division</keyword>
<feature type="region of interest" description="Disordered" evidence="7">
    <location>
        <begin position="136"/>
        <end position="167"/>
    </location>
</feature>
<keyword evidence="6" id="KW-0131">Cell cycle</keyword>
<feature type="domain" description="Rhodanese" evidence="8">
    <location>
        <begin position="203"/>
        <end position="308"/>
    </location>
</feature>
<dbReference type="GO" id="GO:0005634">
    <property type="term" value="C:nucleus"/>
    <property type="evidence" value="ECO:0007669"/>
    <property type="project" value="TreeGrafter"/>
</dbReference>
<evidence type="ECO:0000256" key="5">
    <source>
        <dbReference type="ARBA" id="ARBA00022912"/>
    </source>
</evidence>
<evidence type="ECO:0000313" key="9">
    <source>
        <dbReference type="EMBL" id="EIJ87764.1"/>
    </source>
</evidence>
<dbReference type="SUPFAM" id="SSF52821">
    <property type="entry name" value="Rhodanese/Cell cycle control phosphatase"/>
    <property type="match status" value="1"/>
</dbReference>
<dbReference type="PANTHER" id="PTHR10828:SF17">
    <property type="entry name" value="PROTEIN-TYROSINE-PHOSPHATASE"/>
    <property type="match status" value="1"/>
</dbReference>
<organism evidence="9 10">
    <name type="scientific">Nematocida parisii (strain ERTm3)</name>
    <name type="common">Nematode killer fungus</name>
    <dbReference type="NCBI Taxonomy" id="935791"/>
    <lineage>
        <taxon>Eukaryota</taxon>
        <taxon>Fungi</taxon>
        <taxon>Fungi incertae sedis</taxon>
        <taxon>Microsporidia</taxon>
        <taxon>Nematocida</taxon>
    </lineage>
</organism>
<dbReference type="GO" id="GO:0004725">
    <property type="term" value="F:protein tyrosine phosphatase activity"/>
    <property type="evidence" value="ECO:0007669"/>
    <property type="project" value="UniProtKB-EC"/>
</dbReference>
<feature type="compositionally biased region" description="Polar residues" evidence="7">
    <location>
        <begin position="141"/>
        <end position="167"/>
    </location>
</feature>
<dbReference type="GO" id="GO:0010971">
    <property type="term" value="P:positive regulation of G2/M transition of mitotic cell cycle"/>
    <property type="evidence" value="ECO:0007669"/>
    <property type="project" value="TreeGrafter"/>
</dbReference>
<evidence type="ECO:0000256" key="7">
    <source>
        <dbReference type="SAM" id="MobiDB-lite"/>
    </source>
</evidence>
<dbReference type="PROSITE" id="PS50206">
    <property type="entry name" value="RHODANESE_3"/>
    <property type="match status" value="1"/>
</dbReference>
<dbReference type="InterPro" id="IPR001763">
    <property type="entry name" value="Rhodanese-like_dom"/>
</dbReference>
<gene>
    <name evidence="9" type="ORF">NEQG_01836</name>
</gene>
<keyword evidence="4" id="KW-0378">Hydrolase</keyword>
<dbReference type="GO" id="GO:0051301">
    <property type="term" value="P:cell division"/>
    <property type="evidence" value="ECO:0007669"/>
    <property type="project" value="UniProtKB-KW"/>
</dbReference>
<keyword evidence="10" id="KW-1185">Reference proteome</keyword>
<comment type="similarity">
    <text evidence="1">Belongs to the MPI phosphatase family.</text>
</comment>
<dbReference type="EC" id="3.1.3.48" evidence="2"/>
<evidence type="ECO:0000256" key="3">
    <source>
        <dbReference type="ARBA" id="ARBA00022618"/>
    </source>
</evidence>
<feature type="compositionally biased region" description="Polar residues" evidence="7">
    <location>
        <begin position="98"/>
        <end position="107"/>
    </location>
</feature>
<name>I3EEW7_NEMP3</name>
<evidence type="ECO:0000256" key="2">
    <source>
        <dbReference type="ARBA" id="ARBA00013064"/>
    </source>
</evidence>
<dbReference type="HOGENOM" id="CLU_883046_0_0_1"/>
<accession>I3EEW7</accession>
<dbReference type="Gene3D" id="3.40.250.10">
    <property type="entry name" value="Rhodanese-like domain"/>
    <property type="match status" value="1"/>
</dbReference>
<evidence type="ECO:0000259" key="8">
    <source>
        <dbReference type="PROSITE" id="PS50206"/>
    </source>
</evidence>
<feature type="region of interest" description="Disordered" evidence="7">
    <location>
        <begin position="80"/>
        <end position="111"/>
    </location>
</feature>
<evidence type="ECO:0000256" key="4">
    <source>
        <dbReference type="ARBA" id="ARBA00022801"/>
    </source>
</evidence>
<keyword evidence="5" id="KW-0904">Protein phosphatase</keyword>
<dbReference type="GO" id="GO:0110032">
    <property type="term" value="P:positive regulation of G2/MI transition of meiotic cell cycle"/>
    <property type="evidence" value="ECO:0007669"/>
    <property type="project" value="TreeGrafter"/>
</dbReference>
<proteinExistence type="inferred from homology"/>